<comment type="subcellular location">
    <subcellularLocation>
        <location evidence="1">Cell membrane</location>
        <topology evidence="1">Multi-pass membrane protein</topology>
    </subcellularLocation>
</comment>
<dbReference type="GO" id="GO:0004713">
    <property type="term" value="F:protein tyrosine kinase activity"/>
    <property type="evidence" value="ECO:0007669"/>
    <property type="project" value="TreeGrafter"/>
</dbReference>
<organism evidence="10 11">
    <name type="scientific">Roseiarcus fermentans</name>
    <dbReference type="NCBI Taxonomy" id="1473586"/>
    <lineage>
        <taxon>Bacteria</taxon>
        <taxon>Pseudomonadati</taxon>
        <taxon>Pseudomonadota</taxon>
        <taxon>Alphaproteobacteria</taxon>
        <taxon>Hyphomicrobiales</taxon>
        <taxon>Roseiarcaceae</taxon>
        <taxon>Roseiarcus</taxon>
    </lineage>
</organism>
<feature type="transmembrane region" description="Helical" evidence="8">
    <location>
        <begin position="39"/>
        <end position="58"/>
    </location>
</feature>
<accession>A0A366F0S5</accession>
<keyword evidence="4" id="KW-0547">Nucleotide-binding</keyword>
<protein>
    <submittedName>
        <fullName evidence="10">Exopolysaccharide transport family protein</fullName>
    </submittedName>
</protein>
<proteinExistence type="predicted"/>
<evidence type="ECO:0000256" key="6">
    <source>
        <dbReference type="ARBA" id="ARBA00022989"/>
    </source>
</evidence>
<evidence type="ECO:0000256" key="4">
    <source>
        <dbReference type="ARBA" id="ARBA00022741"/>
    </source>
</evidence>
<dbReference type="GO" id="GO:0005886">
    <property type="term" value="C:plasma membrane"/>
    <property type="evidence" value="ECO:0007669"/>
    <property type="project" value="UniProtKB-SubCell"/>
</dbReference>
<evidence type="ECO:0000256" key="3">
    <source>
        <dbReference type="ARBA" id="ARBA00022692"/>
    </source>
</evidence>
<dbReference type="InterPro" id="IPR050445">
    <property type="entry name" value="Bact_polysacc_biosynth/exp"/>
</dbReference>
<dbReference type="Proteomes" id="UP000253529">
    <property type="component" value="Unassembled WGS sequence"/>
</dbReference>
<dbReference type="SUPFAM" id="SSF52540">
    <property type="entry name" value="P-loop containing nucleoside triphosphate hydrolases"/>
    <property type="match status" value="1"/>
</dbReference>
<dbReference type="InterPro" id="IPR027417">
    <property type="entry name" value="P-loop_NTPase"/>
</dbReference>
<dbReference type="GO" id="GO:0005524">
    <property type="term" value="F:ATP binding"/>
    <property type="evidence" value="ECO:0007669"/>
    <property type="project" value="UniProtKB-KW"/>
</dbReference>
<dbReference type="OrthoDB" id="230260at2"/>
<reference evidence="10 11" key="1">
    <citation type="submission" date="2018-06" db="EMBL/GenBank/DDBJ databases">
        <title>Genomic Encyclopedia of Type Strains, Phase IV (KMG-IV): sequencing the most valuable type-strain genomes for metagenomic binning, comparative biology and taxonomic classification.</title>
        <authorList>
            <person name="Goeker M."/>
        </authorList>
    </citation>
    <scope>NUCLEOTIDE SEQUENCE [LARGE SCALE GENOMIC DNA]</scope>
    <source>
        <strain evidence="10 11">DSM 24875</strain>
    </source>
</reference>
<gene>
    <name evidence="10" type="ORF">DFR50_12854</name>
</gene>
<keyword evidence="7 8" id="KW-0472">Membrane</keyword>
<evidence type="ECO:0000256" key="8">
    <source>
        <dbReference type="SAM" id="Phobius"/>
    </source>
</evidence>
<keyword evidence="11" id="KW-1185">Reference proteome</keyword>
<dbReference type="PANTHER" id="PTHR32309:SF13">
    <property type="entry name" value="FERRIC ENTEROBACTIN TRANSPORT PROTEIN FEPE"/>
    <property type="match status" value="1"/>
</dbReference>
<keyword evidence="5" id="KW-0067">ATP-binding</keyword>
<sequence>MLKRLDGPETGRGDTLHPDRKEPASFDFLDAINFAWRNWKFIAGVAALAVLIGGLYIARQTPLYTATAQLLLDPNKEKAGAQDSMLAGFALDLPAIESQIQVIRSTSLLSRVVRQDHLVTDPEFGAATPVVGSRGLLGPIRAFFSPAPAPAPSAAPAGRDELGRSEPPTLEVAQTVQNVMGAVGVSRNGQSLVLNVSFTSADPAKAVRLANAIADAYVIDKLDARFEAAKRASAWLSDRLVDLRKQLRESEEAVARFRSDNNLIGAGGGNVTLNQDQLGQLNGRRVAARAETADKKARLDLLLQVQAAGGSVADLPDIANAGAIPELRQQENDLMRQAADLLARYSDRHPSVVNIHAQLADLRRSIAREAERLAADVKHDYDMALARQQAIEKTLNEVTGETDLDASKAITLRELERNAAVDKTLFEEFLQRAKVTEEQSTFEARDARVITPAQPPAPQTSPRTMLVLGASLVLGLAAGVGGAFVVELLNPGFTTPRQVEEFLDLPLLASIALMETRDLTNDGVLITMPEYPFVKPLSRFSEAFRSLRSAVQMSDVDNPPKVLLVTSTVPSEGKSTIAMTTAASAARSGLRTLIVEGDLRHPTVSRYFNAADGPGLVDHLVYGAELSSVVLRDEKLQLWVLPAGAKTQNPPDLLGSDRFRALIAELREQYDLILIDSPPLGPVVDALIVSQLVDKTLFVVRWASTPREMVAHSVERLASHRKVAGVVFNYVVHAQAQKYGKYAYSYYYGDRYYKKYYTE</sequence>
<evidence type="ECO:0000256" key="1">
    <source>
        <dbReference type="ARBA" id="ARBA00004651"/>
    </source>
</evidence>
<dbReference type="InterPro" id="IPR005702">
    <property type="entry name" value="Wzc-like_C"/>
</dbReference>
<dbReference type="AlphaFoldDB" id="A0A366F0S5"/>
<dbReference type="NCBIfam" id="TIGR01007">
    <property type="entry name" value="eps_fam"/>
    <property type="match status" value="1"/>
</dbReference>
<dbReference type="RefSeq" id="WP_113891412.1">
    <property type="nucleotide sequence ID" value="NZ_QNRK01000028.1"/>
</dbReference>
<evidence type="ECO:0000256" key="7">
    <source>
        <dbReference type="ARBA" id="ARBA00023136"/>
    </source>
</evidence>
<dbReference type="Gene3D" id="3.40.50.300">
    <property type="entry name" value="P-loop containing nucleotide triphosphate hydrolases"/>
    <property type="match status" value="1"/>
</dbReference>
<dbReference type="EMBL" id="QNRK01000028">
    <property type="protein sequence ID" value="RBP07329.1"/>
    <property type="molecule type" value="Genomic_DNA"/>
</dbReference>
<comment type="caution">
    <text evidence="10">The sequence shown here is derived from an EMBL/GenBank/DDBJ whole genome shotgun (WGS) entry which is preliminary data.</text>
</comment>
<feature type="domain" description="Polysaccharide chain length determinant N-terminal" evidence="9">
    <location>
        <begin position="26"/>
        <end position="115"/>
    </location>
</feature>
<dbReference type="CDD" id="cd05387">
    <property type="entry name" value="BY-kinase"/>
    <property type="match status" value="1"/>
</dbReference>
<keyword evidence="3 8" id="KW-0812">Transmembrane</keyword>
<evidence type="ECO:0000313" key="11">
    <source>
        <dbReference type="Proteomes" id="UP000253529"/>
    </source>
</evidence>
<keyword evidence="6 8" id="KW-1133">Transmembrane helix</keyword>
<evidence type="ECO:0000259" key="9">
    <source>
        <dbReference type="Pfam" id="PF02706"/>
    </source>
</evidence>
<keyword evidence="2" id="KW-1003">Cell membrane</keyword>
<dbReference type="InterPro" id="IPR003856">
    <property type="entry name" value="LPS_length_determ_N"/>
</dbReference>
<dbReference type="Pfam" id="PF02706">
    <property type="entry name" value="Wzz"/>
    <property type="match status" value="1"/>
</dbReference>
<evidence type="ECO:0000313" key="10">
    <source>
        <dbReference type="EMBL" id="RBP07329.1"/>
    </source>
</evidence>
<evidence type="ECO:0000256" key="5">
    <source>
        <dbReference type="ARBA" id="ARBA00022840"/>
    </source>
</evidence>
<name>A0A366F0S5_9HYPH</name>
<dbReference type="PANTHER" id="PTHR32309">
    <property type="entry name" value="TYROSINE-PROTEIN KINASE"/>
    <property type="match status" value="1"/>
</dbReference>
<evidence type="ECO:0000256" key="2">
    <source>
        <dbReference type="ARBA" id="ARBA00022475"/>
    </source>
</evidence>